<dbReference type="InterPro" id="IPR050360">
    <property type="entry name" value="MFS_Sugar_Transporters"/>
</dbReference>
<dbReference type="GO" id="GO:0016020">
    <property type="term" value="C:membrane"/>
    <property type="evidence" value="ECO:0007669"/>
    <property type="project" value="UniProtKB-SubCell"/>
</dbReference>
<reference evidence="6 7" key="1">
    <citation type="submission" date="2015-07" db="EMBL/GenBank/DDBJ databases">
        <title>Comparative genomics of the Sigatoka disease complex on banana suggests a link between parallel evolutionary changes in Pseudocercospora fijiensis and Pseudocercospora eumusae and increased virulence on the banana host.</title>
        <authorList>
            <person name="Chang T.-C."/>
            <person name="Salvucci A."/>
            <person name="Crous P.W."/>
            <person name="Stergiopoulos I."/>
        </authorList>
    </citation>
    <scope>NUCLEOTIDE SEQUENCE [LARGE SCALE GENOMIC DNA]</scope>
    <source>
        <strain evidence="6 7">CBS 116634</strain>
    </source>
</reference>
<protein>
    <recommendedName>
        <fullName evidence="8">Major facilitator superfamily (MFS) profile domain-containing protein</fullName>
    </recommendedName>
</protein>
<evidence type="ECO:0000256" key="5">
    <source>
        <dbReference type="SAM" id="Phobius"/>
    </source>
</evidence>
<dbReference type="OrthoDB" id="6612291at2759"/>
<organism evidence="6 7">
    <name type="scientific">Pseudocercospora musae</name>
    <dbReference type="NCBI Taxonomy" id="113226"/>
    <lineage>
        <taxon>Eukaryota</taxon>
        <taxon>Fungi</taxon>
        <taxon>Dikarya</taxon>
        <taxon>Ascomycota</taxon>
        <taxon>Pezizomycotina</taxon>
        <taxon>Dothideomycetes</taxon>
        <taxon>Dothideomycetidae</taxon>
        <taxon>Mycosphaerellales</taxon>
        <taxon>Mycosphaerellaceae</taxon>
        <taxon>Pseudocercospora</taxon>
    </lineage>
</organism>
<name>A0A139HZX2_9PEZI</name>
<keyword evidence="7" id="KW-1185">Reference proteome</keyword>
<evidence type="ECO:0000256" key="1">
    <source>
        <dbReference type="ARBA" id="ARBA00004141"/>
    </source>
</evidence>
<comment type="caution">
    <text evidence="6">The sequence shown here is derived from an EMBL/GenBank/DDBJ whole genome shotgun (WGS) entry which is preliminary data.</text>
</comment>
<dbReference type="PANTHER" id="PTHR48022">
    <property type="entry name" value="PLASTIDIC GLUCOSE TRANSPORTER 4"/>
    <property type="match status" value="1"/>
</dbReference>
<proteinExistence type="predicted"/>
<feature type="transmembrane region" description="Helical" evidence="5">
    <location>
        <begin position="12"/>
        <end position="33"/>
    </location>
</feature>
<dbReference type="GO" id="GO:0005351">
    <property type="term" value="F:carbohydrate:proton symporter activity"/>
    <property type="evidence" value="ECO:0007669"/>
    <property type="project" value="TreeGrafter"/>
</dbReference>
<keyword evidence="3 5" id="KW-1133">Transmembrane helix</keyword>
<dbReference type="EMBL" id="LFZO01000501">
    <property type="protein sequence ID" value="KXT08016.1"/>
    <property type="molecule type" value="Genomic_DNA"/>
</dbReference>
<sequence>MITPTLINNLQWRGYLLFMALNFSFIPLVYFFYPETSNLGLEEIDFLFTKEGNTGLTKILKKSQAVKESLKSAAKIDHDVERSGALRASYAQEKVDDHVEQIDDKAS</sequence>
<evidence type="ECO:0000256" key="2">
    <source>
        <dbReference type="ARBA" id="ARBA00022692"/>
    </source>
</evidence>
<accession>A0A139HZX2</accession>
<dbReference type="Proteomes" id="UP000073492">
    <property type="component" value="Unassembled WGS sequence"/>
</dbReference>
<dbReference type="Pfam" id="PF00083">
    <property type="entry name" value="Sugar_tr"/>
    <property type="match status" value="1"/>
</dbReference>
<dbReference type="AlphaFoldDB" id="A0A139HZX2"/>
<gene>
    <name evidence="6" type="ORF">AC579_2532</name>
</gene>
<evidence type="ECO:0000256" key="3">
    <source>
        <dbReference type="ARBA" id="ARBA00022989"/>
    </source>
</evidence>
<evidence type="ECO:0000313" key="6">
    <source>
        <dbReference type="EMBL" id="KXT08016.1"/>
    </source>
</evidence>
<evidence type="ECO:0008006" key="8">
    <source>
        <dbReference type="Google" id="ProtNLM"/>
    </source>
</evidence>
<dbReference type="InterPro" id="IPR036259">
    <property type="entry name" value="MFS_trans_sf"/>
</dbReference>
<evidence type="ECO:0000256" key="4">
    <source>
        <dbReference type="ARBA" id="ARBA00023136"/>
    </source>
</evidence>
<comment type="subcellular location">
    <subcellularLocation>
        <location evidence="1">Membrane</location>
        <topology evidence="1">Multi-pass membrane protein</topology>
    </subcellularLocation>
</comment>
<keyword evidence="2 5" id="KW-0812">Transmembrane</keyword>
<dbReference type="InterPro" id="IPR005828">
    <property type="entry name" value="MFS_sugar_transport-like"/>
</dbReference>
<dbReference type="PANTHER" id="PTHR48022:SF26">
    <property type="entry name" value="MAJOR FACILITATOR SUPERFAMILY (MFS) PROFILE DOMAIN-CONTAINING PROTEIN-RELATED"/>
    <property type="match status" value="1"/>
</dbReference>
<evidence type="ECO:0000313" key="7">
    <source>
        <dbReference type="Proteomes" id="UP000073492"/>
    </source>
</evidence>
<keyword evidence="4 5" id="KW-0472">Membrane</keyword>
<dbReference type="Gene3D" id="1.20.1250.20">
    <property type="entry name" value="MFS general substrate transporter like domains"/>
    <property type="match status" value="1"/>
</dbReference>